<proteinExistence type="predicted"/>
<protein>
    <submittedName>
        <fullName evidence="1">Uncharacterized protein</fullName>
    </submittedName>
</protein>
<accession>A0ACB8REV1</accession>
<comment type="caution">
    <text evidence="1">The sequence shown here is derived from an EMBL/GenBank/DDBJ whole genome shotgun (WGS) entry which is preliminary data.</text>
</comment>
<name>A0ACB8REV1_9AGAM</name>
<dbReference type="EMBL" id="MU276067">
    <property type="protein sequence ID" value="KAI0042422.1"/>
    <property type="molecule type" value="Genomic_DNA"/>
</dbReference>
<reference evidence="1" key="2">
    <citation type="journal article" date="2022" name="New Phytol.">
        <title>Evolutionary transition to the ectomycorrhizal habit in the genomes of a hyperdiverse lineage of mushroom-forming fungi.</title>
        <authorList>
            <person name="Looney B."/>
            <person name="Miyauchi S."/>
            <person name="Morin E."/>
            <person name="Drula E."/>
            <person name="Courty P.E."/>
            <person name="Kohler A."/>
            <person name="Kuo A."/>
            <person name="LaButti K."/>
            <person name="Pangilinan J."/>
            <person name="Lipzen A."/>
            <person name="Riley R."/>
            <person name="Andreopoulos W."/>
            <person name="He G."/>
            <person name="Johnson J."/>
            <person name="Nolan M."/>
            <person name="Tritt A."/>
            <person name="Barry K.W."/>
            <person name="Grigoriev I.V."/>
            <person name="Nagy L.G."/>
            <person name="Hibbett D."/>
            <person name="Henrissat B."/>
            <person name="Matheny P.B."/>
            <person name="Labbe J."/>
            <person name="Martin F.M."/>
        </authorList>
    </citation>
    <scope>NUCLEOTIDE SEQUENCE</scope>
    <source>
        <strain evidence="1">FP105234-sp</strain>
    </source>
</reference>
<dbReference type="Proteomes" id="UP000814033">
    <property type="component" value="Unassembled WGS sequence"/>
</dbReference>
<sequence>MTRARSLLLLIFSSHCPSDTNYACSLSYTLPDRSTLIRATLLELATLLDLLLLPRRLPHQHLHLPLHLRHHPNLLLLRLLRLVRVGPPAERRDGAFARLRVRIAARLRLLCATRLMSVPADGIRLLGRRGGLVDRLVGGGVITRGIVAGLMIC</sequence>
<evidence type="ECO:0000313" key="1">
    <source>
        <dbReference type="EMBL" id="KAI0042422.1"/>
    </source>
</evidence>
<keyword evidence="2" id="KW-1185">Reference proteome</keyword>
<evidence type="ECO:0000313" key="2">
    <source>
        <dbReference type="Proteomes" id="UP000814033"/>
    </source>
</evidence>
<organism evidence="1 2">
    <name type="scientific">Auriscalpium vulgare</name>
    <dbReference type="NCBI Taxonomy" id="40419"/>
    <lineage>
        <taxon>Eukaryota</taxon>
        <taxon>Fungi</taxon>
        <taxon>Dikarya</taxon>
        <taxon>Basidiomycota</taxon>
        <taxon>Agaricomycotina</taxon>
        <taxon>Agaricomycetes</taxon>
        <taxon>Russulales</taxon>
        <taxon>Auriscalpiaceae</taxon>
        <taxon>Auriscalpium</taxon>
    </lineage>
</organism>
<reference evidence="1" key="1">
    <citation type="submission" date="2021-02" db="EMBL/GenBank/DDBJ databases">
        <authorList>
            <consortium name="DOE Joint Genome Institute"/>
            <person name="Ahrendt S."/>
            <person name="Looney B.P."/>
            <person name="Miyauchi S."/>
            <person name="Morin E."/>
            <person name="Drula E."/>
            <person name="Courty P.E."/>
            <person name="Chicoki N."/>
            <person name="Fauchery L."/>
            <person name="Kohler A."/>
            <person name="Kuo A."/>
            <person name="Labutti K."/>
            <person name="Pangilinan J."/>
            <person name="Lipzen A."/>
            <person name="Riley R."/>
            <person name="Andreopoulos W."/>
            <person name="He G."/>
            <person name="Johnson J."/>
            <person name="Barry K.W."/>
            <person name="Grigoriev I.V."/>
            <person name="Nagy L."/>
            <person name="Hibbett D."/>
            <person name="Henrissat B."/>
            <person name="Matheny P.B."/>
            <person name="Labbe J."/>
            <person name="Martin F."/>
        </authorList>
    </citation>
    <scope>NUCLEOTIDE SEQUENCE</scope>
    <source>
        <strain evidence="1">FP105234-sp</strain>
    </source>
</reference>
<gene>
    <name evidence="1" type="ORF">FA95DRAFT_579639</name>
</gene>